<evidence type="ECO:0000256" key="1">
    <source>
        <dbReference type="SAM" id="MobiDB-lite"/>
    </source>
</evidence>
<protein>
    <submittedName>
        <fullName evidence="2">Uncharacterized protein</fullName>
    </submittedName>
</protein>
<feature type="region of interest" description="Disordered" evidence="1">
    <location>
        <begin position="26"/>
        <end position="48"/>
    </location>
</feature>
<evidence type="ECO:0000313" key="3">
    <source>
        <dbReference type="Proteomes" id="UP000270094"/>
    </source>
</evidence>
<dbReference type="Proteomes" id="UP000270094">
    <property type="component" value="Unassembled WGS sequence"/>
</dbReference>
<accession>A0A3P7IJU0</accession>
<proteinExistence type="predicted"/>
<evidence type="ECO:0000313" key="2">
    <source>
        <dbReference type="EMBL" id="VDM73411.1"/>
    </source>
</evidence>
<keyword evidence="3" id="KW-1185">Reference proteome</keyword>
<sequence length="131" mass="15142">MQSQQGLMQSHRMPIGQYEQAAGFGQRQQQMTQGYPQEVPESPGVMQMQQQHMIPPNVGQVDGTSAVYARQQQMVDQQQQQQIISQQQQQQQLMNQQVGFHPFLVDFFPFLDKAGAFFEKMVHFIVLCHLF</sequence>
<dbReference type="EMBL" id="UYYB01030446">
    <property type="protein sequence ID" value="VDM73411.1"/>
    <property type="molecule type" value="Genomic_DNA"/>
</dbReference>
<reference evidence="2 3" key="1">
    <citation type="submission" date="2018-11" db="EMBL/GenBank/DDBJ databases">
        <authorList>
            <consortium name="Pathogen Informatics"/>
        </authorList>
    </citation>
    <scope>NUCLEOTIDE SEQUENCE [LARGE SCALE GENOMIC DNA]</scope>
</reference>
<organism evidence="2 3">
    <name type="scientific">Strongylus vulgaris</name>
    <name type="common">Blood worm</name>
    <dbReference type="NCBI Taxonomy" id="40348"/>
    <lineage>
        <taxon>Eukaryota</taxon>
        <taxon>Metazoa</taxon>
        <taxon>Ecdysozoa</taxon>
        <taxon>Nematoda</taxon>
        <taxon>Chromadorea</taxon>
        <taxon>Rhabditida</taxon>
        <taxon>Rhabditina</taxon>
        <taxon>Rhabditomorpha</taxon>
        <taxon>Strongyloidea</taxon>
        <taxon>Strongylidae</taxon>
        <taxon>Strongylus</taxon>
    </lineage>
</organism>
<name>A0A3P7IJU0_STRVU</name>
<gene>
    <name evidence="2" type="ORF">SVUK_LOCUS8409</name>
</gene>
<feature type="compositionally biased region" description="Polar residues" evidence="1">
    <location>
        <begin position="26"/>
        <end position="35"/>
    </location>
</feature>
<dbReference type="AlphaFoldDB" id="A0A3P7IJU0"/>